<name>A0A9P7FMC0_9AGAR</name>
<dbReference type="SMART" id="SM00256">
    <property type="entry name" value="FBOX"/>
    <property type="match status" value="1"/>
</dbReference>
<evidence type="ECO:0000313" key="2">
    <source>
        <dbReference type="EMBL" id="KAG5634403.1"/>
    </source>
</evidence>
<dbReference type="PROSITE" id="PS50181">
    <property type="entry name" value="FBOX"/>
    <property type="match status" value="1"/>
</dbReference>
<organism evidence="2 3">
    <name type="scientific">Sphagnurus paluster</name>
    <dbReference type="NCBI Taxonomy" id="117069"/>
    <lineage>
        <taxon>Eukaryota</taxon>
        <taxon>Fungi</taxon>
        <taxon>Dikarya</taxon>
        <taxon>Basidiomycota</taxon>
        <taxon>Agaricomycotina</taxon>
        <taxon>Agaricomycetes</taxon>
        <taxon>Agaricomycetidae</taxon>
        <taxon>Agaricales</taxon>
        <taxon>Tricholomatineae</taxon>
        <taxon>Lyophyllaceae</taxon>
        <taxon>Sphagnurus</taxon>
    </lineage>
</organism>
<gene>
    <name evidence="2" type="ORF">H0H81_002106</name>
</gene>
<evidence type="ECO:0000259" key="1">
    <source>
        <dbReference type="PROSITE" id="PS50181"/>
    </source>
</evidence>
<protein>
    <recommendedName>
        <fullName evidence="1">F-box domain-containing protein</fullName>
    </recommendedName>
</protein>
<reference evidence="2" key="2">
    <citation type="submission" date="2021-10" db="EMBL/GenBank/DDBJ databases">
        <title>Phylogenomics reveals ancestral predisposition of the termite-cultivated fungus Termitomyces towards a domesticated lifestyle.</title>
        <authorList>
            <person name="Auxier B."/>
            <person name="Grum-Grzhimaylo A."/>
            <person name="Cardenas M.E."/>
            <person name="Lodge J.D."/>
            <person name="Laessoe T."/>
            <person name="Pedersen O."/>
            <person name="Smith M.E."/>
            <person name="Kuyper T.W."/>
            <person name="Franco-Molano E.A."/>
            <person name="Baroni T.J."/>
            <person name="Aanen D.K."/>
        </authorList>
    </citation>
    <scope>NUCLEOTIDE SEQUENCE</scope>
    <source>
        <strain evidence="2">D49</strain>
    </source>
</reference>
<dbReference type="InterPro" id="IPR036047">
    <property type="entry name" value="F-box-like_dom_sf"/>
</dbReference>
<reference evidence="2" key="1">
    <citation type="submission" date="2021-02" db="EMBL/GenBank/DDBJ databases">
        <authorList>
            <person name="Nieuwenhuis M."/>
            <person name="Van De Peppel L.J.J."/>
        </authorList>
    </citation>
    <scope>NUCLEOTIDE SEQUENCE</scope>
    <source>
        <strain evidence="2">D49</strain>
    </source>
</reference>
<dbReference type="EMBL" id="JABCKI010006430">
    <property type="protein sequence ID" value="KAG5634403.1"/>
    <property type="molecule type" value="Genomic_DNA"/>
</dbReference>
<dbReference type="Proteomes" id="UP000717328">
    <property type="component" value="Unassembled WGS sequence"/>
</dbReference>
<comment type="caution">
    <text evidence="2">The sequence shown here is derived from an EMBL/GenBank/DDBJ whole genome shotgun (WGS) entry which is preliminary data.</text>
</comment>
<dbReference type="SUPFAM" id="SSF81383">
    <property type="entry name" value="F-box domain"/>
    <property type="match status" value="1"/>
</dbReference>
<keyword evidence="3" id="KW-1185">Reference proteome</keyword>
<proteinExistence type="predicted"/>
<evidence type="ECO:0000313" key="3">
    <source>
        <dbReference type="Proteomes" id="UP000717328"/>
    </source>
</evidence>
<dbReference type="AlphaFoldDB" id="A0A9P7FMC0"/>
<dbReference type="InterPro" id="IPR001810">
    <property type="entry name" value="F-box_dom"/>
</dbReference>
<dbReference type="Pfam" id="PF00646">
    <property type="entry name" value="F-box"/>
    <property type="match status" value="1"/>
</dbReference>
<feature type="domain" description="F-box" evidence="1">
    <location>
        <begin position="1"/>
        <end position="45"/>
    </location>
</feature>
<sequence>MLLLLPPEILARVLLFLELPDLMRMHQVHSNLRQYIQSFHILQYHIATQSAFIEDNPNSSLPISERLELLKKREEGWARCNIDFRRVIRLEHQPGDDLDVLTDGIYLSGDEDGHNLHYVQLPSKPEDPIEWRTIDIQKPVVEVGLSVLEHDLLAALTSDQYVYEVQLLQLSTGKAHPRAQLATLFVRDKSEENMFQRVGIEIAGVNLVLIGARHESFDHELDRDYVYMFDWTSGELKLKFDVPASTYCNIIFLTPELVLLPNSDDFVLDIWAIPPRSSASMSLPTAPVSERENPPAPLVSLALPQLSPIYRVFNIYCSAKPNPTASSTPPAENTASYASKLFRTAPRDTLIICNMLVRAFPGPIIEQRCMLWTMFLRRADVLAAFTKVTGGQWTKDGWLQDGQWKTPDNTEFGSGSSGGDLYTSAVATVKVAYESWGVDITRWLGSMWHPSWVTTNAGTRCVYPLAHDFERLFVLDFNPYTVRRSKHENTVRDGGIVTGFPFAQPFSGKLAYTYTDIPWEEQEGSWEGDEDKWQDSFLLMDEEILLEVRNSNVFKHITARICGNDLHDAYHPQELIDVIARVAHQLAEDDELVRHVVFELCAGSDTRRPGGSTSLQRRS</sequence>
<dbReference type="OrthoDB" id="3149552at2759"/>
<accession>A0A9P7FMC0</accession>